<feature type="compositionally biased region" description="Low complexity" evidence="1">
    <location>
        <begin position="49"/>
        <end position="58"/>
    </location>
</feature>
<evidence type="ECO:0000313" key="4">
    <source>
        <dbReference type="EMBL" id="GAA4389394.1"/>
    </source>
</evidence>
<evidence type="ECO:0000259" key="3">
    <source>
        <dbReference type="Pfam" id="PF23951"/>
    </source>
</evidence>
<proteinExistence type="predicted"/>
<dbReference type="RefSeq" id="WP_159901444.1">
    <property type="nucleotide sequence ID" value="NZ_BAABFX010000010.1"/>
</dbReference>
<feature type="domain" description="DUF7282" evidence="3">
    <location>
        <begin position="91"/>
        <end position="188"/>
    </location>
</feature>
<dbReference type="InterPro" id="IPR055706">
    <property type="entry name" value="Slg1/2_DUF7282"/>
</dbReference>
<sequence length="195" mass="19315">MRTTRGAARRAASLALVAAVALGVSACGADPEPEVVGAPIVLSSSPANPGGTASDTPTPTTPATPTPPSPSSTVAPGGAAPVVAVVRDAAAEVDVDDQRGDGSTVAVQQVRLPTTDGHVVVIDPRSRAVLGSASVTAGTTRTATVRLTTPVQASGELVALLYADDGDGRFDPTTDAGVVDDDGEAVDEDFEYTVG</sequence>
<keyword evidence="5" id="KW-1185">Reference proteome</keyword>
<gene>
    <name evidence="4" type="ORF">GCM10023153_05580</name>
</gene>
<feature type="chain" id="PRO_5046416738" description="DUF7282 domain-containing protein" evidence="2">
    <location>
        <begin position="30"/>
        <end position="195"/>
    </location>
</feature>
<comment type="caution">
    <text evidence="4">The sequence shown here is derived from an EMBL/GenBank/DDBJ whole genome shotgun (WGS) entry which is preliminary data.</text>
</comment>
<evidence type="ECO:0000256" key="2">
    <source>
        <dbReference type="SAM" id="SignalP"/>
    </source>
</evidence>
<keyword evidence="2" id="KW-0732">Signal</keyword>
<dbReference type="Proteomes" id="UP001500390">
    <property type="component" value="Unassembled WGS sequence"/>
</dbReference>
<dbReference type="EMBL" id="BAABFX010000010">
    <property type="protein sequence ID" value="GAA4389394.1"/>
    <property type="molecule type" value="Genomic_DNA"/>
</dbReference>
<reference evidence="5" key="1">
    <citation type="journal article" date="2019" name="Int. J. Syst. Evol. Microbiol.">
        <title>The Global Catalogue of Microorganisms (GCM) 10K type strain sequencing project: providing services to taxonomists for standard genome sequencing and annotation.</title>
        <authorList>
            <consortium name="The Broad Institute Genomics Platform"/>
            <consortium name="The Broad Institute Genome Sequencing Center for Infectious Disease"/>
            <person name="Wu L."/>
            <person name="Ma J."/>
        </authorList>
    </citation>
    <scope>NUCLEOTIDE SEQUENCE [LARGE SCALE GENOMIC DNA]</scope>
    <source>
        <strain evidence="5">JCM 17738</strain>
    </source>
</reference>
<feature type="signal peptide" evidence="2">
    <location>
        <begin position="1"/>
        <end position="29"/>
    </location>
</feature>
<dbReference type="PROSITE" id="PS51257">
    <property type="entry name" value="PROKAR_LIPOPROTEIN"/>
    <property type="match status" value="1"/>
</dbReference>
<dbReference type="Pfam" id="PF23951">
    <property type="entry name" value="DUF7282"/>
    <property type="match status" value="1"/>
</dbReference>
<evidence type="ECO:0000256" key="1">
    <source>
        <dbReference type="SAM" id="MobiDB-lite"/>
    </source>
</evidence>
<feature type="compositionally biased region" description="Pro residues" evidence="1">
    <location>
        <begin position="59"/>
        <end position="70"/>
    </location>
</feature>
<feature type="region of interest" description="Disordered" evidence="1">
    <location>
        <begin position="40"/>
        <end position="77"/>
    </location>
</feature>
<accession>A0ABP8JE33</accession>
<name>A0ABP8JE33_9MICO</name>
<protein>
    <recommendedName>
        <fullName evidence="3">DUF7282 domain-containing protein</fullName>
    </recommendedName>
</protein>
<evidence type="ECO:0000313" key="5">
    <source>
        <dbReference type="Proteomes" id="UP001500390"/>
    </source>
</evidence>
<organism evidence="4 5">
    <name type="scientific">Ornithinibacter aureus</name>
    <dbReference type="NCBI Taxonomy" id="622664"/>
    <lineage>
        <taxon>Bacteria</taxon>
        <taxon>Bacillati</taxon>
        <taxon>Actinomycetota</taxon>
        <taxon>Actinomycetes</taxon>
        <taxon>Micrococcales</taxon>
        <taxon>Intrasporangiaceae</taxon>
        <taxon>Ornithinibacter</taxon>
    </lineage>
</organism>